<comment type="caution">
    <text evidence="1">The sequence shown here is derived from an EMBL/GenBank/DDBJ whole genome shotgun (WGS) entry which is preliminary data.</text>
</comment>
<gene>
    <name evidence="1" type="ORF">N5D41_15025</name>
</gene>
<dbReference type="Proteomes" id="UP001161137">
    <property type="component" value="Unassembled WGS sequence"/>
</dbReference>
<evidence type="ECO:0008006" key="3">
    <source>
        <dbReference type="Google" id="ProtNLM"/>
    </source>
</evidence>
<reference evidence="1" key="1">
    <citation type="submission" date="2022-09" db="EMBL/GenBank/DDBJ databases">
        <title>Intensive care unit water sources are persistently colonized with multi-drug resistant bacteria and are the site of extensive horizontal gene transfer of antibiotic resistance genes.</title>
        <authorList>
            <person name="Diorio-Toth L."/>
        </authorList>
    </citation>
    <scope>NUCLEOTIDE SEQUENCE</scope>
    <source>
        <strain evidence="1">GD03863</strain>
    </source>
</reference>
<dbReference type="AlphaFoldDB" id="A0AA42LLP4"/>
<evidence type="ECO:0000313" key="1">
    <source>
        <dbReference type="EMBL" id="MDH0702798.1"/>
    </source>
</evidence>
<evidence type="ECO:0000313" key="2">
    <source>
        <dbReference type="Proteomes" id="UP001161137"/>
    </source>
</evidence>
<sequence>MTTENKALMKSLEWVIDIDPPAIIASVAAERKDKPEASDKKLAEAAFSRARWKATATGVATGLPANPWVALPAATLDVAATLKIEVLAAARVAVIYDPKFFDDEDAAWELLVPIFGINVGSQLVRQAGIRGSMGLTRAGIKKYLTKETLKQFQKIMLKYFGIKVTQKGVITKTLPIVGGLIGGAWNYVEVGRIKNRTINYFEGKAI</sequence>
<organism evidence="1 2">
    <name type="scientific">Ectopseudomonas toyotomiensis</name>
    <dbReference type="NCBI Taxonomy" id="554344"/>
    <lineage>
        <taxon>Bacteria</taxon>
        <taxon>Pseudomonadati</taxon>
        <taxon>Pseudomonadota</taxon>
        <taxon>Gammaproteobacteria</taxon>
        <taxon>Pseudomonadales</taxon>
        <taxon>Pseudomonadaceae</taxon>
        <taxon>Ectopseudomonas</taxon>
    </lineage>
</organism>
<accession>A0AA42LLP4</accession>
<protein>
    <recommendedName>
        <fullName evidence="3">EcsC protein family protein</fullName>
    </recommendedName>
</protein>
<dbReference type="RefSeq" id="WP_131658099.1">
    <property type="nucleotide sequence ID" value="NZ_JACFYY010000009.1"/>
</dbReference>
<name>A0AA42LLP4_9GAMM</name>
<proteinExistence type="predicted"/>
<dbReference type="EMBL" id="JAOCDH010000016">
    <property type="protein sequence ID" value="MDH0702798.1"/>
    <property type="molecule type" value="Genomic_DNA"/>
</dbReference>